<sequence length="439" mass="45970">MARAADIVRHTAHGVEITSREIRLIRLSRSAASARPVREDGRCIQVDDAVRHPLPPGIVVGADIVDPEALSRALNECFSQQAARLAQRAAPLAACGALDAMPEVMPNVMPNVMPALPPERAASGGAVRIALALCPSVVAQGTVALDELIPGFSMRLPGRLDEAAFDALEPWVSLHAQKISGIDPGELIVDWYPVVSGDPERVVVAATQRHYLDIRQGVADAAGLHLGALCDASIAALDACRFVVAQCLHTRCDDVDVVSSSPVIGGACFSPAPARSQPPQRAQRGAHARWAPATSATLPEAQRLVAEARRAYADGGGALPQAAEQRFAALWLGERAWRAWAFTASGATLEEWVLPDPRDPAALVAALREQAGELALTLVAGECDVLAPVGGLRALGSALCCPVIEFDASTCCRGPAATSQQLGPAASVAFGLAFRELLP</sequence>
<feature type="compositionally biased region" description="Low complexity" evidence="1">
    <location>
        <begin position="271"/>
        <end position="283"/>
    </location>
</feature>
<dbReference type="EMBL" id="JAPMXC010000003">
    <property type="protein sequence ID" value="MCY0388326.1"/>
    <property type="molecule type" value="Genomic_DNA"/>
</dbReference>
<organism evidence="2 3">
    <name type="scientific">Robbsia betulipollinis</name>
    <dbReference type="NCBI Taxonomy" id="2981849"/>
    <lineage>
        <taxon>Bacteria</taxon>
        <taxon>Pseudomonadati</taxon>
        <taxon>Pseudomonadota</taxon>
        <taxon>Betaproteobacteria</taxon>
        <taxon>Burkholderiales</taxon>
        <taxon>Burkholderiaceae</taxon>
        <taxon>Robbsia</taxon>
    </lineage>
</organism>
<comment type="caution">
    <text evidence="2">The sequence shown here is derived from an EMBL/GenBank/DDBJ whole genome shotgun (WGS) entry which is preliminary data.</text>
</comment>
<accession>A0ABT3ZP60</accession>
<protein>
    <submittedName>
        <fullName evidence="2">Uncharacterized protein</fullName>
    </submittedName>
</protein>
<keyword evidence="3" id="KW-1185">Reference proteome</keyword>
<gene>
    <name evidence="2" type="ORF">OVY01_13980</name>
</gene>
<name>A0ABT3ZP60_9BURK</name>
<reference evidence="2" key="1">
    <citation type="submission" date="2022-11" db="EMBL/GenBank/DDBJ databases">
        <title>Robbsia betulipollinis sp. nov., isolated from pollen of birch (Betula pendula).</title>
        <authorList>
            <person name="Shi H."/>
            <person name="Ambika Manirajan B."/>
            <person name="Ratering S."/>
            <person name="Geissler-Plaum R."/>
            <person name="Schnell S."/>
        </authorList>
    </citation>
    <scope>NUCLEOTIDE SEQUENCE</scope>
    <source>
        <strain evidence="2">Bb-Pol-6</strain>
    </source>
</reference>
<proteinExistence type="predicted"/>
<evidence type="ECO:0000313" key="3">
    <source>
        <dbReference type="Proteomes" id="UP001082899"/>
    </source>
</evidence>
<dbReference type="Gene3D" id="3.30.420.40">
    <property type="match status" value="1"/>
</dbReference>
<dbReference type="Proteomes" id="UP001082899">
    <property type="component" value="Unassembled WGS sequence"/>
</dbReference>
<evidence type="ECO:0000313" key="2">
    <source>
        <dbReference type="EMBL" id="MCY0388326.1"/>
    </source>
</evidence>
<feature type="region of interest" description="Disordered" evidence="1">
    <location>
        <begin position="271"/>
        <end position="292"/>
    </location>
</feature>
<evidence type="ECO:0000256" key="1">
    <source>
        <dbReference type="SAM" id="MobiDB-lite"/>
    </source>
</evidence>